<evidence type="ECO:0000313" key="2">
    <source>
        <dbReference type="Proteomes" id="UP001183390"/>
    </source>
</evidence>
<evidence type="ECO:0000313" key="1">
    <source>
        <dbReference type="EMBL" id="MDT0330965.1"/>
    </source>
</evidence>
<comment type="caution">
    <text evidence="1">The sequence shown here is derived from an EMBL/GenBank/DDBJ whole genome shotgun (WGS) entry which is preliminary data.</text>
</comment>
<gene>
    <name evidence="1" type="ORF">RM479_21310</name>
</gene>
<dbReference type="EMBL" id="JAVREP010000017">
    <property type="protein sequence ID" value="MDT0330965.1"/>
    <property type="molecule type" value="Genomic_DNA"/>
</dbReference>
<sequence length="81" mass="9051">MTYELNPSAALYRARREFTHYELMKVHDPSGSPEYIAVLKSNALHTGHAVLVCAGDVDELGAVLRAQGPPRLPRRSEHRAR</sequence>
<dbReference type="RefSeq" id="WP_311513538.1">
    <property type="nucleotide sequence ID" value="NZ_JAVREP010000017.1"/>
</dbReference>
<name>A0ABU2MFW7_9ACTN</name>
<protein>
    <submittedName>
        <fullName evidence="1">Uncharacterized protein</fullName>
    </submittedName>
</protein>
<keyword evidence="2" id="KW-1185">Reference proteome</keyword>
<reference evidence="2" key="1">
    <citation type="submission" date="2023-07" db="EMBL/GenBank/DDBJ databases">
        <title>30 novel species of actinomycetes from the DSMZ collection.</title>
        <authorList>
            <person name="Nouioui I."/>
        </authorList>
    </citation>
    <scope>NUCLEOTIDE SEQUENCE [LARGE SCALE GENOMIC DNA]</scope>
    <source>
        <strain evidence="2">DSM 44743</strain>
    </source>
</reference>
<accession>A0ABU2MFW7</accession>
<proteinExistence type="predicted"/>
<organism evidence="1 2">
    <name type="scientific">Nocardiopsis lambiniae</name>
    <dbReference type="NCBI Taxonomy" id="3075539"/>
    <lineage>
        <taxon>Bacteria</taxon>
        <taxon>Bacillati</taxon>
        <taxon>Actinomycetota</taxon>
        <taxon>Actinomycetes</taxon>
        <taxon>Streptosporangiales</taxon>
        <taxon>Nocardiopsidaceae</taxon>
        <taxon>Nocardiopsis</taxon>
    </lineage>
</organism>
<dbReference type="Proteomes" id="UP001183390">
    <property type="component" value="Unassembled WGS sequence"/>
</dbReference>